<dbReference type="EMBL" id="SKBN01000051">
    <property type="protein sequence ID" value="TGJ85160.1"/>
    <property type="molecule type" value="Genomic_DNA"/>
</dbReference>
<proteinExistence type="predicted"/>
<reference evidence="2 3" key="1">
    <citation type="submission" date="2019-03" db="EMBL/GenBank/DDBJ databases">
        <title>Draft genome sequence of Xylaria hypoxylon DSM 108379, a ubiquitous saprotrophic-parasitic fungi on hardwood.</title>
        <authorList>
            <person name="Buettner E."/>
            <person name="Leonhardt S."/>
            <person name="Gebauer A.M."/>
            <person name="Liers C."/>
            <person name="Hofrichter M."/>
            <person name="Kellner H."/>
        </authorList>
    </citation>
    <scope>NUCLEOTIDE SEQUENCE [LARGE SCALE GENOMIC DNA]</scope>
    <source>
        <strain evidence="2 3">DSM 108379</strain>
    </source>
</reference>
<dbReference type="PANTHER" id="PTHR15992">
    <property type="entry name" value="HOLLIDAY JUNCTION RECOGNITION PROTEIN"/>
    <property type="match status" value="1"/>
</dbReference>
<dbReference type="Proteomes" id="UP000297716">
    <property type="component" value="Unassembled WGS sequence"/>
</dbReference>
<feature type="compositionally biased region" description="Low complexity" evidence="1">
    <location>
        <begin position="666"/>
        <end position="677"/>
    </location>
</feature>
<protein>
    <submittedName>
        <fullName evidence="2">Uncharacterized protein</fullName>
    </submittedName>
</protein>
<gene>
    <name evidence="2" type="ORF">E0Z10_g3613</name>
</gene>
<feature type="region of interest" description="Disordered" evidence="1">
    <location>
        <begin position="842"/>
        <end position="1055"/>
    </location>
</feature>
<feature type="compositionally biased region" description="Basic residues" evidence="1">
    <location>
        <begin position="121"/>
        <end position="135"/>
    </location>
</feature>
<dbReference type="GO" id="GO:0005634">
    <property type="term" value="C:nucleus"/>
    <property type="evidence" value="ECO:0007669"/>
    <property type="project" value="InterPro"/>
</dbReference>
<feature type="region of interest" description="Disordered" evidence="1">
    <location>
        <begin position="497"/>
        <end position="545"/>
    </location>
</feature>
<dbReference type="GO" id="GO:0042393">
    <property type="term" value="F:histone binding"/>
    <property type="evidence" value="ECO:0007669"/>
    <property type="project" value="InterPro"/>
</dbReference>
<keyword evidence="3" id="KW-1185">Reference proteome</keyword>
<feature type="region of interest" description="Disordered" evidence="1">
    <location>
        <begin position="90"/>
        <end position="169"/>
    </location>
</feature>
<dbReference type="GO" id="GO:0046982">
    <property type="term" value="F:protein heterodimerization activity"/>
    <property type="evidence" value="ECO:0007669"/>
    <property type="project" value="InterPro"/>
</dbReference>
<feature type="compositionally biased region" description="Polar residues" evidence="1">
    <location>
        <begin position="393"/>
        <end position="406"/>
    </location>
</feature>
<organism evidence="2 3">
    <name type="scientific">Xylaria hypoxylon</name>
    <dbReference type="NCBI Taxonomy" id="37992"/>
    <lineage>
        <taxon>Eukaryota</taxon>
        <taxon>Fungi</taxon>
        <taxon>Dikarya</taxon>
        <taxon>Ascomycota</taxon>
        <taxon>Pezizomycotina</taxon>
        <taxon>Sordariomycetes</taxon>
        <taxon>Xylariomycetidae</taxon>
        <taxon>Xylariales</taxon>
        <taxon>Xylariaceae</taxon>
        <taxon>Xylaria</taxon>
    </lineage>
</organism>
<dbReference type="AlphaFoldDB" id="A0A4Z0Z0Y0"/>
<dbReference type="Gene3D" id="1.10.20.10">
    <property type="entry name" value="Histone, subunit A"/>
    <property type="match status" value="1"/>
</dbReference>
<feature type="compositionally biased region" description="Low complexity" evidence="1">
    <location>
        <begin position="295"/>
        <end position="316"/>
    </location>
</feature>
<feature type="compositionally biased region" description="Low complexity" evidence="1">
    <location>
        <begin position="136"/>
        <end position="148"/>
    </location>
</feature>
<feature type="compositionally biased region" description="Basic and acidic residues" evidence="1">
    <location>
        <begin position="678"/>
        <end position="688"/>
    </location>
</feature>
<dbReference type="InterPro" id="IPR009072">
    <property type="entry name" value="Histone-fold"/>
</dbReference>
<feature type="compositionally biased region" description="Low complexity" evidence="1">
    <location>
        <begin position="932"/>
        <end position="946"/>
    </location>
</feature>
<feature type="region of interest" description="Disordered" evidence="1">
    <location>
        <begin position="340"/>
        <end position="406"/>
    </location>
</feature>
<feature type="compositionally biased region" description="Basic and acidic residues" evidence="1">
    <location>
        <begin position="1"/>
        <end position="10"/>
    </location>
</feature>
<evidence type="ECO:0000256" key="1">
    <source>
        <dbReference type="SAM" id="MobiDB-lite"/>
    </source>
</evidence>
<evidence type="ECO:0000313" key="2">
    <source>
        <dbReference type="EMBL" id="TGJ85160.1"/>
    </source>
</evidence>
<feature type="compositionally biased region" description="Basic residues" evidence="1">
    <location>
        <begin position="516"/>
        <end position="526"/>
    </location>
</feature>
<comment type="caution">
    <text evidence="2">The sequence shown here is derived from an EMBL/GenBank/DDBJ whole genome shotgun (WGS) entry which is preliminary data.</text>
</comment>
<dbReference type="PANTHER" id="PTHR15992:SF5">
    <property type="entry name" value="HOLLIDAY JUNCTION RECOGNITION PROTEIN"/>
    <property type="match status" value="1"/>
</dbReference>
<dbReference type="OrthoDB" id="2420608at2759"/>
<sequence length="1079" mass="117941">MEPPSKRLRLDPSPYADDGDDEENQDELAMTPAQFDTTQNPMYELDKGRAKAATRLKSTLEDIFDKYGKDFEGDDDVINFYTDEIEVDNGHVQSLENRKNGATEDSLSSEEEERILNGKSGGRKKKLKSKSKSKSKSQSQSQSQSQSLTPTPVNHTADNQRLPFNSPWNGQPGLGTYRLSSLAFSSSPYDSCPPFDFGRAMFGNSHIDPAWQTPDLPIRTPHYHYGSLIETGGGQFGSFGGPSNHVVKRLASAKSFFRNISCSSEADDGEDDIIFGRNNQDRAPYPRLEGHEKTSIPATSRSSSHPSSRSPDQQPSFHGVGLTEDELRTKPDSLGQEAVQTIATDPSTKRVVLAPPQSAKGDSQYHRAARSSHSSSPSRPKRGRRKQLDTRKYTNISNEALKNESNPLQPNMRKIEIIFPMMKSLFPTEIGQTTKGTAPVADETLQPPDMEQRVPVSEDIEATLGEDKLHTSQSTCGHADVVHHSILDLAEDSRVVPAARSAEDPKHATSTPKFRELRRRQSKRTREHTDLSRTNTSLHDEKTRENTCIEASRELGPSQTSAGSFTNDNITDGIHQIGQKSDCDNETDRIAPGQPLSPIAKVGMGEEQATPNTSVEGDLETKQVDEQNPTEASVQSLLSAEFLCDGTSDGTTEMSDSLTTEAVVPEASESQELQSSHSENEDIPRDEPDPSSVGVGGEESLPIHSHAPDSTAALEAVAGSSEVVDAYEARISTFKQDVGSRSPEYSAIRGTTESDIYSDLDCLPPTFEALEIRHDLEHSTPNEPLFESVLVAEIDDLRLYSDHPVAQRSPSLGAMELPDRDLSVFPAISDAYSTSDFILRLPSRPAESDDPRVGGVGRSPSPELGTPIAPEIVRRTAPRTKGSPAPATPTRKRSSNSANPRSSHRRTPSSKRFPLTSLVPGGIDDDSDDELSMASSFSGASSRFHSPFFRANTNDNTDLPPLLSTPRKKLRKHSLLIGSPPSSTRTPKRILGTDRSINTPPATESRVGRSQARRGRSRAVHSSPLARRVAERLLSSPTKRHRATPTRSPSVVASPHGTLRRCGENGFACERDFCFTCCI</sequence>
<dbReference type="STRING" id="37992.A0A4Z0Z0Y0"/>
<feature type="region of interest" description="Disordered" evidence="1">
    <location>
        <begin position="645"/>
        <end position="705"/>
    </location>
</feature>
<dbReference type="Pfam" id="PF10384">
    <property type="entry name" value="Scm3"/>
    <property type="match status" value="1"/>
</dbReference>
<feature type="compositionally biased region" description="Polar residues" evidence="1">
    <location>
        <begin position="648"/>
        <end position="660"/>
    </location>
</feature>
<dbReference type="InterPro" id="IPR018465">
    <property type="entry name" value="Scm3/HJURP"/>
</dbReference>
<accession>A0A4Z0Z0Y0</accession>
<name>A0A4Z0Z0Y0_9PEZI</name>
<feature type="compositionally biased region" description="Polar residues" evidence="1">
    <location>
        <begin position="149"/>
        <end position="169"/>
    </location>
</feature>
<evidence type="ECO:0000313" key="3">
    <source>
        <dbReference type="Proteomes" id="UP000297716"/>
    </source>
</evidence>
<feature type="region of interest" description="Disordered" evidence="1">
    <location>
        <begin position="606"/>
        <end position="633"/>
    </location>
</feature>
<feature type="region of interest" description="Disordered" evidence="1">
    <location>
        <begin position="1"/>
        <end position="25"/>
    </location>
</feature>
<feature type="region of interest" description="Disordered" evidence="1">
    <location>
        <begin position="268"/>
        <end position="319"/>
    </location>
</feature>